<organism evidence="5 6">
    <name type="scientific">Actibacterium mucosum KCTC 23349</name>
    <dbReference type="NCBI Taxonomy" id="1454373"/>
    <lineage>
        <taxon>Bacteria</taxon>
        <taxon>Pseudomonadati</taxon>
        <taxon>Pseudomonadota</taxon>
        <taxon>Alphaproteobacteria</taxon>
        <taxon>Rhodobacterales</taxon>
        <taxon>Roseobacteraceae</taxon>
        <taxon>Actibacterium</taxon>
    </lineage>
</organism>
<evidence type="ECO:0000313" key="5">
    <source>
        <dbReference type="EMBL" id="KAJ56219.1"/>
    </source>
</evidence>
<dbReference type="InterPro" id="IPR011990">
    <property type="entry name" value="TPR-like_helical_dom_sf"/>
</dbReference>
<dbReference type="PANTHER" id="PTHR16263:SF4">
    <property type="entry name" value="TETRATRICOPEPTIDE REPEAT PROTEIN 38"/>
    <property type="match status" value="1"/>
</dbReference>
<keyword evidence="6" id="KW-1185">Reference proteome</keyword>
<accession>A0A037ZKQ5</accession>
<keyword evidence="3" id="KW-0677">Repeat</keyword>
<evidence type="ECO:0000256" key="1">
    <source>
        <dbReference type="ARBA" id="ARBA00005857"/>
    </source>
</evidence>
<keyword evidence="4" id="KW-0802">TPR repeat</keyword>
<evidence type="ECO:0000313" key="6">
    <source>
        <dbReference type="Proteomes" id="UP000026249"/>
    </source>
</evidence>
<dbReference type="Gene3D" id="1.25.40.10">
    <property type="entry name" value="Tetratricopeptide repeat domain"/>
    <property type="match status" value="1"/>
</dbReference>
<comment type="similarity">
    <text evidence="1">Belongs to the TTC38 family.</text>
</comment>
<dbReference type="Proteomes" id="UP000026249">
    <property type="component" value="Unassembled WGS sequence"/>
</dbReference>
<protein>
    <recommendedName>
        <fullName evidence="2">Tetratricopeptide repeat protein 38</fullName>
    </recommendedName>
</protein>
<dbReference type="AlphaFoldDB" id="A0A037ZKQ5"/>
<evidence type="ECO:0000256" key="2">
    <source>
        <dbReference type="ARBA" id="ARBA00019992"/>
    </source>
</evidence>
<dbReference type="RefSeq" id="WP_035258501.1">
    <property type="nucleotide sequence ID" value="NZ_JFKE01000003.1"/>
</dbReference>
<proteinExistence type="inferred from homology"/>
<evidence type="ECO:0000256" key="3">
    <source>
        <dbReference type="ARBA" id="ARBA00022737"/>
    </source>
</evidence>
<dbReference type="EMBL" id="JFKE01000003">
    <property type="protein sequence ID" value="KAJ56219.1"/>
    <property type="molecule type" value="Genomic_DNA"/>
</dbReference>
<name>A0A037ZKQ5_9RHOB</name>
<dbReference type="InterPro" id="IPR033891">
    <property type="entry name" value="TTC38"/>
</dbReference>
<dbReference type="OrthoDB" id="9815900at2"/>
<dbReference type="CDD" id="cd05804">
    <property type="entry name" value="StaR_like"/>
    <property type="match status" value="1"/>
</dbReference>
<dbReference type="STRING" id="1454373.ACMU_10730"/>
<gene>
    <name evidence="5" type="ORF">ACMU_10730</name>
</gene>
<reference evidence="5 6" key="1">
    <citation type="submission" date="2014-03" db="EMBL/GenBank/DDBJ databases">
        <title>Draft Genome Sequence of Actibacterium mucosum KCTC 23349, a Marine Alphaproteobacterium with Complex Ionic Requirements Isolated from Mediterranean Seawater at Malvarrosa Beach, Valencia, Spain.</title>
        <authorList>
            <person name="Arahal D.R."/>
            <person name="Shao Z."/>
            <person name="Lai Q."/>
            <person name="Pujalte M.J."/>
        </authorList>
    </citation>
    <scope>NUCLEOTIDE SEQUENCE [LARGE SCALE GENOMIC DNA]</scope>
    <source>
        <strain evidence="5 6">KCTC 23349</strain>
    </source>
</reference>
<dbReference type="PANTHER" id="PTHR16263">
    <property type="entry name" value="TETRATRICOPEPTIDE REPEAT PROTEIN 38"/>
    <property type="match status" value="1"/>
</dbReference>
<evidence type="ECO:0000256" key="4">
    <source>
        <dbReference type="ARBA" id="ARBA00022803"/>
    </source>
</evidence>
<dbReference type="SUPFAM" id="SSF48452">
    <property type="entry name" value="TPR-like"/>
    <property type="match status" value="1"/>
</dbReference>
<sequence>MATDIFGGEVTANGPEALESWNKTILAFLAHGADTPTHLMRAIELDPGFVMAHATKGLMFLMLGKRELFDIARESLTNAKLARAEGGATAREVAYVNALQSWLDGNPAGSVTEIEKVLLANPGDTLSMKVSHAIRFILGDAQGMLRSVLRVEQAHGADHPGRGYLLGCQAFALEENGEYVRAEVVGREGLTLTADDAWGLHAVAHVLDMTAQARAGIDLLDANESKWQHCNNFRYHVWWHKALLHLDQGEVDKVFALYDQKIRFDQTDDYRDISNATSLLSRLELEGHDVGARWEELAEFAEARSDDGVLVFADLHYMLALIGGERETAKTQMLARMHRDASRNAVSQDEIFNHPGLAAAEGLAAFGEGRYDNAFLNLLRAREAMQSIGGSHAQRDVFERITIDAGIRAGRLDQATDVLDSRKDKRKGAEDRFTATRYDTIARAKQALSDIPAQ</sequence>
<comment type="caution">
    <text evidence="5">The sequence shown here is derived from an EMBL/GenBank/DDBJ whole genome shotgun (WGS) entry which is preliminary data.</text>
</comment>